<proteinExistence type="predicted"/>
<keyword evidence="2" id="KW-1185">Reference proteome</keyword>
<reference evidence="1 2" key="2">
    <citation type="submission" date="2019-04" db="EMBL/GenBank/DDBJ databases">
        <title>The genome sequence of big-headed turtle.</title>
        <authorList>
            <person name="Gong S."/>
        </authorList>
    </citation>
    <scope>NUCLEOTIDE SEQUENCE [LARGE SCALE GENOMIC DNA]</scope>
    <source>
        <strain evidence="1">DO16091913</strain>
        <tissue evidence="1">Muscle</tissue>
    </source>
</reference>
<reference evidence="1 2" key="1">
    <citation type="submission" date="2019-04" db="EMBL/GenBank/DDBJ databases">
        <title>Draft genome of the big-headed turtle Platysternon megacephalum.</title>
        <authorList>
            <person name="Gong S."/>
        </authorList>
    </citation>
    <scope>NUCLEOTIDE SEQUENCE [LARGE SCALE GENOMIC DNA]</scope>
    <source>
        <strain evidence="1">DO16091913</strain>
        <tissue evidence="1">Muscle</tissue>
    </source>
</reference>
<dbReference type="Proteomes" id="UP000297703">
    <property type="component" value="Unassembled WGS sequence"/>
</dbReference>
<accession>A0A4D9ETE3</accession>
<organism evidence="1 2">
    <name type="scientific">Platysternon megacephalum</name>
    <name type="common">big-headed turtle</name>
    <dbReference type="NCBI Taxonomy" id="55544"/>
    <lineage>
        <taxon>Eukaryota</taxon>
        <taxon>Metazoa</taxon>
        <taxon>Chordata</taxon>
        <taxon>Craniata</taxon>
        <taxon>Vertebrata</taxon>
        <taxon>Euteleostomi</taxon>
        <taxon>Archelosauria</taxon>
        <taxon>Testudinata</taxon>
        <taxon>Testudines</taxon>
        <taxon>Cryptodira</taxon>
        <taxon>Durocryptodira</taxon>
        <taxon>Testudinoidea</taxon>
        <taxon>Platysternidae</taxon>
        <taxon>Platysternon</taxon>
    </lineage>
</organism>
<evidence type="ECO:0000313" key="1">
    <source>
        <dbReference type="EMBL" id="TFK13746.1"/>
    </source>
</evidence>
<sequence>MARKAKPQRPGLKCDILSSSPCQLNMPDVLQEQTRLGGDLLRTFSNGQLFAQSQVNYLDDSLLPSTPHPQHTAVGRCALVPGNGEAPITLRAAWHTGERETIPPPPLVLTGFTFPAGLFPDRL</sequence>
<evidence type="ECO:0000313" key="2">
    <source>
        <dbReference type="Proteomes" id="UP000297703"/>
    </source>
</evidence>
<gene>
    <name evidence="1" type="ORF">DR999_PMT02764</name>
</gene>
<protein>
    <submittedName>
        <fullName evidence="1">Long-chain specific acyl-CoA dehydrogenase, mitochondrial</fullName>
    </submittedName>
</protein>
<dbReference type="AlphaFoldDB" id="A0A4D9ETE3"/>
<name>A0A4D9ETE3_9SAUR</name>
<comment type="caution">
    <text evidence="1">The sequence shown here is derived from an EMBL/GenBank/DDBJ whole genome shotgun (WGS) entry which is preliminary data.</text>
</comment>
<dbReference type="EMBL" id="QXTE01000014">
    <property type="protein sequence ID" value="TFK13746.1"/>
    <property type="molecule type" value="Genomic_DNA"/>
</dbReference>